<keyword evidence="4" id="KW-0460">Magnesium</keyword>
<dbReference type="InterPro" id="IPR024728">
    <property type="entry name" value="PolY_HhH_motif"/>
</dbReference>
<comment type="catalytic activity">
    <reaction evidence="4">
        <text>DNA(n) + a 2'-deoxyribonucleoside 5'-triphosphate = DNA(n+1) + diphosphate</text>
        <dbReference type="Rhea" id="RHEA:22508"/>
        <dbReference type="Rhea" id="RHEA-COMP:17339"/>
        <dbReference type="Rhea" id="RHEA-COMP:17340"/>
        <dbReference type="ChEBI" id="CHEBI:33019"/>
        <dbReference type="ChEBI" id="CHEBI:61560"/>
        <dbReference type="ChEBI" id="CHEBI:173112"/>
        <dbReference type="EC" id="2.7.7.7"/>
    </reaction>
</comment>
<keyword evidence="4" id="KW-0235">DNA replication</keyword>
<organism evidence="6">
    <name type="scientific">Lentimicrobium saccharophilum</name>
    <dbReference type="NCBI Taxonomy" id="1678841"/>
    <lineage>
        <taxon>Bacteria</taxon>
        <taxon>Pseudomonadati</taxon>
        <taxon>Bacteroidota</taxon>
        <taxon>Bacteroidia</taxon>
        <taxon>Bacteroidales</taxon>
        <taxon>Lentimicrobiaceae</taxon>
        <taxon>Lentimicrobium</taxon>
    </lineage>
</organism>
<dbReference type="EMBL" id="DF968183">
    <property type="protein sequence ID" value="GAP44389.1"/>
    <property type="molecule type" value="Genomic_DNA"/>
</dbReference>
<name>A0A0S7BTX8_9BACT</name>
<reference evidence="6" key="1">
    <citation type="journal article" date="2015" name="Genome Announc.">
        <title>Draft Genome Sequence of Bacteroidales Strain TBC1, a Novel Isolate from a Methanogenic Wastewater Treatment System.</title>
        <authorList>
            <person name="Tourlousse D.M."/>
            <person name="Matsuura N."/>
            <person name="Sun L."/>
            <person name="Toyonaga M."/>
            <person name="Kuroda K."/>
            <person name="Ohashi A."/>
            <person name="Cruz R."/>
            <person name="Yamaguchi T."/>
            <person name="Sekiguchi Y."/>
        </authorList>
    </citation>
    <scope>NUCLEOTIDE SEQUENCE [LARGE SCALE GENOMIC DNA]</scope>
    <source>
        <strain evidence="6">TBC1</strain>
    </source>
</reference>
<dbReference type="SUPFAM" id="SSF100879">
    <property type="entry name" value="Lesion bypass DNA polymerase (Y-family), little finger domain"/>
    <property type="match status" value="1"/>
</dbReference>
<evidence type="ECO:0000259" key="5">
    <source>
        <dbReference type="PROSITE" id="PS50173"/>
    </source>
</evidence>
<feature type="binding site" evidence="4">
    <location>
        <position position="14"/>
    </location>
    <ligand>
        <name>Mg(2+)</name>
        <dbReference type="ChEBI" id="CHEBI:18420"/>
    </ligand>
</feature>
<evidence type="ECO:0000313" key="7">
    <source>
        <dbReference type="Proteomes" id="UP000053091"/>
    </source>
</evidence>
<dbReference type="Gene3D" id="1.10.150.20">
    <property type="entry name" value="5' to 3' exonuclease, C-terminal subdomain"/>
    <property type="match status" value="1"/>
</dbReference>
<dbReference type="GO" id="GO:0006281">
    <property type="term" value="P:DNA repair"/>
    <property type="evidence" value="ECO:0007669"/>
    <property type="project" value="UniProtKB-UniRule"/>
</dbReference>
<evidence type="ECO:0000256" key="3">
    <source>
        <dbReference type="ARBA" id="ARBA00022932"/>
    </source>
</evidence>
<dbReference type="SUPFAM" id="SSF56672">
    <property type="entry name" value="DNA/RNA polymerases"/>
    <property type="match status" value="1"/>
</dbReference>
<dbReference type="GO" id="GO:0003684">
    <property type="term" value="F:damaged DNA binding"/>
    <property type="evidence" value="ECO:0007669"/>
    <property type="project" value="InterPro"/>
</dbReference>
<dbReference type="InterPro" id="IPR022880">
    <property type="entry name" value="DNApol_IV"/>
</dbReference>
<comment type="cofactor">
    <cofactor evidence="4">
        <name>Mg(2+)</name>
        <dbReference type="ChEBI" id="CHEBI:18420"/>
    </cofactor>
    <text evidence="4">Binds 2 magnesium ions per subunit.</text>
</comment>
<keyword evidence="4" id="KW-0479">Metal-binding</keyword>
<feature type="active site" evidence="4">
    <location>
        <position position="109"/>
    </location>
</feature>
<dbReference type="GO" id="GO:0003887">
    <property type="term" value="F:DNA-directed DNA polymerase activity"/>
    <property type="evidence" value="ECO:0007669"/>
    <property type="project" value="UniProtKB-UniRule"/>
</dbReference>
<dbReference type="NCBIfam" id="NF002677">
    <property type="entry name" value="PRK02406.1"/>
    <property type="match status" value="1"/>
</dbReference>
<comment type="function">
    <text evidence="4">Poorly processive, error-prone DNA polymerase involved in untargeted mutagenesis. Copies undamaged DNA at stalled replication forks, which arise in vivo from mismatched or misaligned primer ends. These misaligned primers can be extended by PolIV. Exhibits no 3'-5' exonuclease (proofreading) activity. May be involved in translesional synthesis, in conjunction with the beta clamp from PolIII.</text>
</comment>
<keyword evidence="2 4" id="KW-0515">Mutator protein</keyword>
<dbReference type="InterPro" id="IPR036775">
    <property type="entry name" value="DNA_pol_Y-fam_lit_finger_sf"/>
</dbReference>
<dbReference type="GO" id="GO:0000287">
    <property type="term" value="F:magnesium ion binding"/>
    <property type="evidence" value="ECO:0007669"/>
    <property type="project" value="UniProtKB-UniRule"/>
</dbReference>
<accession>A0A0S7BTX8</accession>
<keyword evidence="4 6" id="KW-0808">Transferase</keyword>
<dbReference type="Pfam" id="PF00817">
    <property type="entry name" value="IMS"/>
    <property type="match status" value="1"/>
</dbReference>
<dbReference type="Gene3D" id="3.30.1490.100">
    <property type="entry name" value="DNA polymerase, Y-family, little finger domain"/>
    <property type="match status" value="1"/>
</dbReference>
<dbReference type="AlphaFoldDB" id="A0A0S7BTX8"/>
<dbReference type="GO" id="GO:0009432">
    <property type="term" value="P:SOS response"/>
    <property type="evidence" value="ECO:0007669"/>
    <property type="project" value="TreeGrafter"/>
</dbReference>
<dbReference type="STRING" id="1678841.TBC1_12194"/>
<dbReference type="Gene3D" id="3.30.70.270">
    <property type="match status" value="1"/>
</dbReference>
<dbReference type="Pfam" id="PF11799">
    <property type="entry name" value="IMS_C"/>
    <property type="match status" value="1"/>
</dbReference>
<dbReference type="Proteomes" id="UP000053091">
    <property type="component" value="Unassembled WGS sequence"/>
</dbReference>
<dbReference type="InterPro" id="IPR043128">
    <property type="entry name" value="Rev_trsase/Diguanyl_cyclase"/>
</dbReference>
<dbReference type="InterPro" id="IPR050116">
    <property type="entry name" value="DNA_polymerase-Y"/>
</dbReference>
<dbReference type="RefSeq" id="WP_062043595.1">
    <property type="nucleotide sequence ID" value="NZ_DF968183.1"/>
</dbReference>
<dbReference type="EC" id="2.7.7.7" evidence="4"/>
<proteinExistence type="inferred from homology"/>
<dbReference type="OrthoDB" id="9808813at2"/>
<keyword evidence="4" id="KW-0227">DNA damage</keyword>
<dbReference type="InterPro" id="IPR001126">
    <property type="entry name" value="UmuC"/>
</dbReference>
<dbReference type="InterPro" id="IPR017961">
    <property type="entry name" value="DNA_pol_Y-fam_little_finger"/>
</dbReference>
<feature type="site" description="Substrate discrimination" evidence="4">
    <location>
        <position position="19"/>
    </location>
</feature>
<dbReference type="Pfam" id="PF11798">
    <property type="entry name" value="IMS_HHH"/>
    <property type="match status" value="1"/>
</dbReference>
<keyword evidence="4" id="KW-0234">DNA repair</keyword>
<keyword evidence="4" id="KW-0963">Cytoplasm</keyword>
<dbReference type="PROSITE" id="PS50173">
    <property type="entry name" value="UMUC"/>
    <property type="match status" value="1"/>
</dbReference>
<dbReference type="GO" id="GO:0042276">
    <property type="term" value="P:error-prone translesion synthesis"/>
    <property type="evidence" value="ECO:0007669"/>
    <property type="project" value="TreeGrafter"/>
</dbReference>
<evidence type="ECO:0000256" key="4">
    <source>
        <dbReference type="HAMAP-Rule" id="MF_01113"/>
    </source>
</evidence>
<keyword evidence="4" id="KW-0238">DNA-binding</keyword>
<feature type="binding site" evidence="4">
    <location>
        <position position="108"/>
    </location>
    <ligand>
        <name>Mg(2+)</name>
        <dbReference type="ChEBI" id="CHEBI:18420"/>
    </ligand>
</feature>
<dbReference type="GO" id="GO:0005829">
    <property type="term" value="C:cytosol"/>
    <property type="evidence" value="ECO:0007669"/>
    <property type="project" value="TreeGrafter"/>
</dbReference>
<dbReference type="InterPro" id="IPR043502">
    <property type="entry name" value="DNA/RNA_pol_sf"/>
</dbReference>
<comment type="subcellular location">
    <subcellularLocation>
        <location evidence="4">Cytoplasm</location>
    </subcellularLocation>
</comment>
<comment type="similarity">
    <text evidence="1 4">Belongs to the DNA polymerase type-Y family.</text>
</comment>
<evidence type="ECO:0000313" key="6">
    <source>
        <dbReference type="EMBL" id="GAP44389.1"/>
    </source>
</evidence>
<dbReference type="Gene3D" id="3.40.1170.60">
    <property type="match status" value="1"/>
</dbReference>
<dbReference type="GO" id="GO:0006261">
    <property type="term" value="P:DNA-templated DNA replication"/>
    <property type="evidence" value="ECO:0007669"/>
    <property type="project" value="UniProtKB-UniRule"/>
</dbReference>
<keyword evidence="7" id="KW-1185">Reference proteome</keyword>
<evidence type="ECO:0000256" key="2">
    <source>
        <dbReference type="ARBA" id="ARBA00022457"/>
    </source>
</evidence>
<dbReference type="PANTHER" id="PTHR11076:SF33">
    <property type="entry name" value="DNA POLYMERASE KAPPA"/>
    <property type="match status" value="1"/>
</dbReference>
<feature type="domain" description="UmuC" evidence="5">
    <location>
        <begin position="10"/>
        <end position="189"/>
    </location>
</feature>
<dbReference type="CDD" id="cd03586">
    <property type="entry name" value="PolY_Pol_IV_kappa"/>
    <property type="match status" value="1"/>
</dbReference>
<keyword evidence="3 4" id="KW-0239">DNA-directed DNA polymerase</keyword>
<comment type="subunit">
    <text evidence="4">Monomer.</text>
</comment>
<sequence>MTNPGDNRSIVHMDLDTFFVSVERLGNSRLNGLPVIIGGMSDRGVVAGCSYEARTFGVHSAMPMRMARALCPDAVVIRGDMEQYTRYSNMVTAIIAEKAPVYEKASIDEHYLDITGMDRFFGSVKWSHELRQRIIRETGLPISLGLSVNKTVSKIATGQAKPNGELEIPRERVMPFLSPLSISKIPGIGEKTFHLLRSMGIANIDTLSRMPVEMVERLLGKNGIIIWKKANGIDPTPVEPYSERKSISSETTFEQDTINIGMINDLLLKKVEKLAWELRRKQKLASCVTVKVRYANFDTHTLQQRIPYTAFDHILLPVTRSLFNRLYQRRMLIRLVGVRFSHLVSGVQQISMFDDSPETISLYQAMDRIRNRFGQRAVTRAATMGTVVVEEDE</sequence>
<keyword evidence="4" id="KW-0548">Nucleotidyltransferase</keyword>
<gene>
    <name evidence="4" type="primary">dinB</name>
    <name evidence="6" type="ORF">TBC1_12194</name>
</gene>
<dbReference type="PANTHER" id="PTHR11076">
    <property type="entry name" value="DNA REPAIR POLYMERASE UMUC / TRANSFERASE FAMILY MEMBER"/>
    <property type="match status" value="1"/>
</dbReference>
<dbReference type="HAMAP" id="MF_01113">
    <property type="entry name" value="DNApol_IV"/>
    <property type="match status" value="1"/>
</dbReference>
<dbReference type="PATRIC" id="fig|1678841.3.peg.2875"/>
<evidence type="ECO:0000256" key="1">
    <source>
        <dbReference type="ARBA" id="ARBA00010945"/>
    </source>
</evidence>
<protein>
    <recommendedName>
        <fullName evidence="4">DNA polymerase IV</fullName>
        <shortName evidence="4">Pol IV</shortName>
        <ecNumber evidence="4">2.7.7.7</ecNumber>
    </recommendedName>
</protein>